<name>A0A1I4FBX2_9HYPH</name>
<dbReference type="RefSeq" id="WP_093523693.1">
    <property type="nucleotide sequence ID" value="NZ_FOSK01000018.1"/>
</dbReference>
<keyword evidence="5" id="KW-1185">Reference proteome</keyword>
<comment type="subcellular location">
    <subcellularLocation>
        <location evidence="1">Cell envelope</location>
    </subcellularLocation>
</comment>
<evidence type="ECO:0000259" key="3">
    <source>
        <dbReference type="Pfam" id="PF25881"/>
    </source>
</evidence>
<accession>A0A1I4FBX2</accession>
<dbReference type="SUPFAM" id="SSF111369">
    <property type="entry name" value="HlyD-like secretion proteins"/>
    <property type="match status" value="1"/>
</dbReference>
<keyword evidence="2" id="KW-0175">Coiled coil</keyword>
<dbReference type="PANTHER" id="PTHR32347:SF23">
    <property type="entry name" value="BLL5650 PROTEIN"/>
    <property type="match status" value="1"/>
</dbReference>
<dbReference type="Gene3D" id="2.40.30.170">
    <property type="match status" value="1"/>
</dbReference>
<dbReference type="EMBL" id="FOSK01000018">
    <property type="protein sequence ID" value="SFL14286.1"/>
    <property type="molecule type" value="Genomic_DNA"/>
</dbReference>
<organism evidence="4 5">
    <name type="scientific">Pseudovibrio ascidiaceicola</name>
    <dbReference type="NCBI Taxonomy" id="285279"/>
    <lineage>
        <taxon>Bacteria</taxon>
        <taxon>Pseudomonadati</taxon>
        <taxon>Pseudomonadota</taxon>
        <taxon>Alphaproteobacteria</taxon>
        <taxon>Hyphomicrobiales</taxon>
        <taxon>Stappiaceae</taxon>
        <taxon>Pseudovibrio</taxon>
    </lineage>
</organism>
<dbReference type="InterPro" id="IPR059052">
    <property type="entry name" value="HH_YbhG-like"/>
</dbReference>
<reference evidence="4 5" key="1">
    <citation type="submission" date="2016-10" db="EMBL/GenBank/DDBJ databases">
        <authorList>
            <person name="Varghese N."/>
            <person name="Submissions S."/>
        </authorList>
    </citation>
    <scope>NUCLEOTIDE SEQUENCE [LARGE SCALE GENOMIC DNA]</scope>
    <source>
        <strain evidence="4 5">DSM 16392</strain>
    </source>
</reference>
<feature type="domain" description="YbhG-like alpha-helical hairpin" evidence="3">
    <location>
        <begin position="64"/>
        <end position="188"/>
    </location>
</feature>
<evidence type="ECO:0000256" key="1">
    <source>
        <dbReference type="ARBA" id="ARBA00004196"/>
    </source>
</evidence>
<evidence type="ECO:0000256" key="2">
    <source>
        <dbReference type="ARBA" id="ARBA00023054"/>
    </source>
</evidence>
<dbReference type="InterPro" id="IPR050465">
    <property type="entry name" value="UPF0194_transport"/>
</dbReference>
<proteinExistence type="predicted"/>
<dbReference type="Proteomes" id="UP000199598">
    <property type="component" value="Unassembled WGS sequence"/>
</dbReference>
<evidence type="ECO:0000313" key="5">
    <source>
        <dbReference type="Proteomes" id="UP000199598"/>
    </source>
</evidence>
<dbReference type="Gene3D" id="1.10.287.470">
    <property type="entry name" value="Helix hairpin bin"/>
    <property type="match status" value="1"/>
</dbReference>
<dbReference type="Pfam" id="PF25881">
    <property type="entry name" value="HH_YBHG"/>
    <property type="match status" value="1"/>
</dbReference>
<dbReference type="Gene3D" id="2.40.50.100">
    <property type="match status" value="2"/>
</dbReference>
<gene>
    <name evidence="4" type="ORF">SAMN04488518_1188</name>
</gene>
<protein>
    <submittedName>
        <fullName evidence="4">HlyD family secretion protein</fullName>
    </submittedName>
</protein>
<comment type="caution">
    <text evidence="4">The sequence shown here is derived from an EMBL/GenBank/DDBJ whole genome shotgun (WGS) entry which is preliminary data.</text>
</comment>
<evidence type="ECO:0000313" key="4">
    <source>
        <dbReference type="EMBL" id="SFL14286.1"/>
    </source>
</evidence>
<dbReference type="PANTHER" id="PTHR32347">
    <property type="entry name" value="EFFLUX SYSTEM COMPONENT YKNX-RELATED"/>
    <property type="match status" value="1"/>
</dbReference>
<sequence>MLNVCALPVVASWFAFCAPEPNLTAGYVEGEYLKLAPVELSEIADVQVEEGERVKKGQLIAILESSDANMKLAEAKAQLQQTLASLNDLKLGKRPEEIDVLKATLRSARAQAKHSQNVYDRYQGLLGRKVISQAQFDEAETALLVSQARITELQAQLSVAKLPAREDQIAAAESLYEMARAKVDLAEWLLEKRKIYAPEDARVTDVFLHSGEMAGPTAPVASLLPVNSIKLHFFVPEEQYGQLEVGTKFNARCSGCTTLQALQITHIAEGPEFTPPVIYSLETREKLVYEVQAKPITKHSPLRPGQIFDVDLDSLQ</sequence>